<evidence type="ECO:0000256" key="2">
    <source>
        <dbReference type="ARBA" id="ARBA00022679"/>
    </source>
</evidence>
<dbReference type="GO" id="GO:0032259">
    <property type="term" value="P:methylation"/>
    <property type="evidence" value="ECO:0007669"/>
    <property type="project" value="UniProtKB-KW"/>
</dbReference>
<feature type="domain" description="Release factor glutamine methyltransferase N-terminal" evidence="7">
    <location>
        <begin position="20"/>
        <end position="76"/>
    </location>
</feature>
<comment type="caution">
    <text evidence="5">Lacks conserved residue(s) required for the propagation of feature annotation.</text>
</comment>
<dbReference type="GO" id="GO:0003676">
    <property type="term" value="F:nucleic acid binding"/>
    <property type="evidence" value="ECO:0007669"/>
    <property type="project" value="InterPro"/>
</dbReference>
<dbReference type="InterPro" id="IPR004556">
    <property type="entry name" value="HemK-like"/>
</dbReference>
<comment type="catalytic activity">
    <reaction evidence="4 5">
        <text>L-glutaminyl-[peptide chain release factor] + S-adenosyl-L-methionine = N(5)-methyl-L-glutaminyl-[peptide chain release factor] + S-adenosyl-L-homocysteine + H(+)</text>
        <dbReference type="Rhea" id="RHEA:42896"/>
        <dbReference type="Rhea" id="RHEA-COMP:10271"/>
        <dbReference type="Rhea" id="RHEA-COMP:10272"/>
        <dbReference type="ChEBI" id="CHEBI:15378"/>
        <dbReference type="ChEBI" id="CHEBI:30011"/>
        <dbReference type="ChEBI" id="CHEBI:57856"/>
        <dbReference type="ChEBI" id="CHEBI:59789"/>
        <dbReference type="ChEBI" id="CHEBI:61891"/>
        <dbReference type="EC" id="2.1.1.297"/>
    </reaction>
</comment>
<dbReference type="RefSeq" id="WP_219052912.1">
    <property type="nucleotide sequence ID" value="NZ_JAHWDP010000003.1"/>
</dbReference>
<dbReference type="InterPro" id="IPR002052">
    <property type="entry name" value="DNA_methylase_N6_adenine_CS"/>
</dbReference>
<dbReference type="GO" id="GO:0102559">
    <property type="term" value="F:peptide chain release factor N(5)-glutamine methyltransferase activity"/>
    <property type="evidence" value="ECO:0007669"/>
    <property type="project" value="UniProtKB-EC"/>
</dbReference>
<dbReference type="InterPro" id="IPR040758">
    <property type="entry name" value="PrmC_N"/>
</dbReference>
<evidence type="ECO:0000313" key="9">
    <source>
        <dbReference type="Proteomes" id="UP001138686"/>
    </source>
</evidence>
<keyword evidence="3 5" id="KW-0949">S-adenosyl-L-methionine</keyword>
<dbReference type="InterPro" id="IPR050320">
    <property type="entry name" value="N5-glutamine_MTase"/>
</dbReference>
<feature type="binding site" evidence="5">
    <location>
        <begin position="120"/>
        <end position="124"/>
    </location>
    <ligand>
        <name>S-adenosyl-L-methionine</name>
        <dbReference type="ChEBI" id="CHEBI:59789"/>
    </ligand>
</feature>
<sequence length="282" mass="32371">MTIEKLKIYFAHNLEGLYPSEEIESFFFLLVEKHLNFSKVDTVLKKQYEVSERITQQFTEALNRLQHFEPIQYVLGKTEFYGLPFKVTPATLIPRPETEELVDWIIVNCNKNHRALLDIGTGSGCIAIALAKNLPAVKVSAMDISEEALKVASENAIYNKVTVNFSKKDILGTSTLPQKYDVIISNPPYVRNSEKEMMQKNVLDFEPASALFVEDDNPLLFYSKIAKLAKNYLNPNGFLFFEINEYLSKEVIQLLERESFSEIELKQDFFGKDRMIKCTLGE</sequence>
<evidence type="ECO:0000259" key="6">
    <source>
        <dbReference type="Pfam" id="PF05175"/>
    </source>
</evidence>
<evidence type="ECO:0000313" key="8">
    <source>
        <dbReference type="EMBL" id="MBW2938402.1"/>
    </source>
</evidence>
<evidence type="ECO:0000256" key="3">
    <source>
        <dbReference type="ARBA" id="ARBA00022691"/>
    </source>
</evidence>
<dbReference type="NCBIfam" id="TIGR00536">
    <property type="entry name" value="hemK_fam"/>
    <property type="match status" value="1"/>
</dbReference>
<dbReference type="HAMAP" id="MF_02126">
    <property type="entry name" value="RF_methyltr_PrmC"/>
    <property type="match status" value="1"/>
</dbReference>
<evidence type="ECO:0000256" key="1">
    <source>
        <dbReference type="ARBA" id="ARBA00022603"/>
    </source>
</evidence>
<keyword evidence="9" id="KW-1185">Reference proteome</keyword>
<proteinExistence type="inferred from homology"/>
<comment type="caution">
    <text evidence="8">The sequence shown here is derived from an EMBL/GenBank/DDBJ whole genome shotgun (WGS) entry which is preliminary data.</text>
</comment>
<comment type="similarity">
    <text evidence="5">Belongs to the protein N5-glutamine methyltransferase family. PrmC subfamily.</text>
</comment>
<dbReference type="InterPro" id="IPR019874">
    <property type="entry name" value="RF_methyltr_PrmC"/>
</dbReference>
<feature type="binding site" evidence="5">
    <location>
        <position position="186"/>
    </location>
    <ligand>
        <name>S-adenosyl-L-methionine</name>
        <dbReference type="ChEBI" id="CHEBI:59789"/>
    </ligand>
</feature>
<dbReference type="EMBL" id="JAHWDP010000003">
    <property type="protein sequence ID" value="MBW2938402.1"/>
    <property type="molecule type" value="Genomic_DNA"/>
</dbReference>
<comment type="function">
    <text evidence="5">Methylates the class 1 translation termination release factors RF1/PrfA and RF2/PrfB on the glutamine residue of the universally conserved GGQ motif.</text>
</comment>
<dbReference type="NCBIfam" id="TIGR03534">
    <property type="entry name" value="RF_mod_PrmC"/>
    <property type="match status" value="1"/>
</dbReference>
<dbReference type="AlphaFoldDB" id="A0A9X1JZD2"/>
<feature type="binding site" evidence="5">
    <location>
        <begin position="186"/>
        <end position="189"/>
    </location>
    <ligand>
        <name>substrate</name>
    </ligand>
</feature>
<dbReference type="PROSITE" id="PS00092">
    <property type="entry name" value="N6_MTASE"/>
    <property type="match status" value="1"/>
</dbReference>
<dbReference type="InterPro" id="IPR007848">
    <property type="entry name" value="Small_mtfrase_dom"/>
</dbReference>
<dbReference type="Pfam" id="PF05175">
    <property type="entry name" value="MTS"/>
    <property type="match status" value="1"/>
</dbReference>
<feature type="domain" description="Methyltransferase small" evidence="6">
    <location>
        <begin position="112"/>
        <end position="196"/>
    </location>
</feature>
<dbReference type="Pfam" id="PF17827">
    <property type="entry name" value="PrmC_N"/>
    <property type="match status" value="1"/>
</dbReference>
<name>A0A9X1JZD2_9FLAO</name>
<evidence type="ECO:0000259" key="7">
    <source>
        <dbReference type="Pfam" id="PF17827"/>
    </source>
</evidence>
<dbReference type="PANTHER" id="PTHR18895">
    <property type="entry name" value="HEMK METHYLTRANSFERASE"/>
    <property type="match status" value="1"/>
</dbReference>
<protein>
    <recommendedName>
        <fullName evidence="5">Release factor glutamine methyltransferase</fullName>
        <shortName evidence="5">RF MTase</shortName>
        <ecNumber evidence="5">2.1.1.297</ecNumber>
    </recommendedName>
    <alternativeName>
        <fullName evidence="5">N5-glutamine methyltransferase PrmC</fullName>
    </alternativeName>
    <alternativeName>
        <fullName evidence="5">Protein-(glutamine-N5) MTase PrmC</fullName>
    </alternativeName>
    <alternativeName>
        <fullName evidence="5">Protein-glutamine N-methyltransferase PrmC</fullName>
    </alternativeName>
</protein>
<feature type="binding site" evidence="5">
    <location>
        <position position="143"/>
    </location>
    <ligand>
        <name>S-adenosyl-L-methionine</name>
        <dbReference type="ChEBI" id="CHEBI:59789"/>
    </ligand>
</feature>
<gene>
    <name evidence="5 8" type="primary">prmC</name>
    <name evidence="8" type="ORF">KXJ69_09810</name>
</gene>
<dbReference type="EC" id="2.1.1.297" evidence="5"/>
<reference evidence="8" key="1">
    <citation type="submission" date="2021-07" db="EMBL/GenBank/DDBJ databases">
        <title>Aureisphaera sp. CAU 1614 isolated from sea sediment.</title>
        <authorList>
            <person name="Kim W."/>
        </authorList>
    </citation>
    <scope>NUCLEOTIDE SEQUENCE</scope>
    <source>
        <strain evidence="8">CAU 1614</strain>
    </source>
</reference>
<keyword evidence="1 5" id="KW-0489">Methyltransferase</keyword>
<dbReference type="CDD" id="cd02440">
    <property type="entry name" value="AdoMet_MTases"/>
    <property type="match status" value="1"/>
</dbReference>
<dbReference type="PANTHER" id="PTHR18895:SF74">
    <property type="entry name" value="MTRF1L RELEASE FACTOR GLUTAMINE METHYLTRANSFERASE"/>
    <property type="match status" value="1"/>
</dbReference>
<dbReference type="Proteomes" id="UP001138686">
    <property type="component" value="Unassembled WGS sequence"/>
</dbReference>
<organism evidence="8 9">
    <name type="scientific">Halomarinibacterium sedimenti</name>
    <dbReference type="NCBI Taxonomy" id="2857106"/>
    <lineage>
        <taxon>Bacteria</taxon>
        <taxon>Pseudomonadati</taxon>
        <taxon>Bacteroidota</taxon>
        <taxon>Flavobacteriia</taxon>
        <taxon>Flavobacteriales</taxon>
        <taxon>Flavobacteriaceae</taxon>
        <taxon>Halomarinibacterium</taxon>
    </lineage>
</organism>
<accession>A0A9X1JZD2</accession>
<keyword evidence="2 5" id="KW-0808">Transferase</keyword>
<evidence type="ECO:0000256" key="5">
    <source>
        <dbReference type="HAMAP-Rule" id="MF_02126"/>
    </source>
</evidence>
<evidence type="ECO:0000256" key="4">
    <source>
        <dbReference type="ARBA" id="ARBA00048391"/>
    </source>
</evidence>